<reference evidence="2" key="2">
    <citation type="journal article" date="2018" name="Mol. Plant Microbe Interact.">
        <title>Genome sequence resources for the wheat stripe rust pathogen (Puccinia striiformis f. sp. tritici) and the barley stripe rust pathogen (Puccinia striiformis f. sp. hordei).</title>
        <authorList>
            <person name="Xia C."/>
            <person name="Wang M."/>
            <person name="Yin C."/>
            <person name="Cornejo O.E."/>
            <person name="Hulbert S.H."/>
            <person name="Chen X."/>
        </authorList>
    </citation>
    <scope>NUCLEOTIDE SEQUENCE [LARGE SCALE GENOMIC DNA]</scope>
    <source>
        <strain evidence="2">93-210</strain>
    </source>
</reference>
<name>A0ACC0DUI0_9BASI</name>
<keyword evidence="2" id="KW-1185">Reference proteome</keyword>
<dbReference type="Proteomes" id="UP001060170">
    <property type="component" value="Chromosome 15"/>
</dbReference>
<protein>
    <submittedName>
        <fullName evidence="1">Uncharacterized protein</fullName>
    </submittedName>
</protein>
<reference evidence="2" key="1">
    <citation type="journal article" date="2018" name="BMC Genomics">
        <title>Genomic insights into host adaptation between the wheat stripe rust pathogen (Puccinia striiformis f. sp. tritici) and the barley stripe rust pathogen (Puccinia striiformis f. sp. hordei).</title>
        <authorList>
            <person name="Xia C."/>
            <person name="Wang M."/>
            <person name="Yin C."/>
            <person name="Cornejo O.E."/>
            <person name="Hulbert S.H."/>
            <person name="Chen X."/>
        </authorList>
    </citation>
    <scope>NUCLEOTIDE SEQUENCE [LARGE SCALE GENOMIC DNA]</scope>
    <source>
        <strain evidence="2">93-210</strain>
    </source>
</reference>
<comment type="caution">
    <text evidence="1">The sequence shown here is derived from an EMBL/GenBank/DDBJ whole genome shotgun (WGS) entry which is preliminary data.</text>
</comment>
<gene>
    <name evidence="1" type="ORF">MJO28_014565</name>
</gene>
<evidence type="ECO:0000313" key="1">
    <source>
        <dbReference type="EMBL" id="KAI7938986.1"/>
    </source>
</evidence>
<proteinExistence type="predicted"/>
<evidence type="ECO:0000313" key="2">
    <source>
        <dbReference type="Proteomes" id="UP001060170"/>
    </source>
</evidence>
<organism evidence="1 2">
    <name type="scientific">Puccinia striiformis f. sp. tritici</name>
    <dbReference type="NCBI Taxonomy" id="168172"/>
    <lineage>
        <taxon>Eukaryota</taxon>
        <taxon>Fungi</taxon>
        <taxon>Dikarya</taxon>
        <taxon>Basidiomycota</taxon>
        <taxon>Pucciniomycotina</taxon>
        <taxon>Pucciniomycetes</taxon>
        <taxon>Pucciniales</taxon>
        <taxon>Pucciniaceae</taxon>
        <taxon>Puccinia</taxon>
    </lineage>
</organism>
<accession>A0ACC0DUI0</accession>
<dbReference type="EMBL" id="CM045879">
    <property type="protein sequence ID" value="KAI7938986.1"/>
    <property type="molecule type" value="Genomic_DNA"/>
</dbReference>
<sequence length="487" mass="54990">MFSLLYTTLAPPRIISDTYINNVNVPQPCSFVIVTGIAHHNAFLSHLATTFDDKHDTEDAKQKLFSFRQGNRTIKEFNALFNALCYDVNLNDETRCDVYEKALNPKILQFAVVRGDWKSATTLKPKQLVAVSAAEAQEKLNVIGSGSLPSIHFRPQIQPPPSFDPSSWLFVERSMSVNDVLALTTQSIVQFVAVFTLTPSTWSWIRRLKYKRNGFQKEALAEVAQAKKAKPSSSAFYAAQENGMDIDKQNSKNNIFAGGSPLSLFTPKPNLSINLLLLDTLPPELSDFNSIFLNEGLNSLPPHRENFDCEINLKPNSVPPFTGMYNLSEKENRQLKEYVDKNLKKDFIQESSSPAAKYLTPQQARWAAFLDGFNFVILHISWKSNPADGPSRRPDFLEGQTIILQSKSITDKFITTNNSINDIEPTSAIEDPIQQDLYFQQPSTELIKFLTEEYKKLVNEEKESLLESNGLLWYKNRVYVPQACQGS</sequence>
<reference evidence="1 2" key="3">
    <citation type="journal article" date="2022" name="Microbiol. Spectr.">
        <title>Folding features and dynamics of 3D genome architecture in plant fungal pathogens.</title>
        <authorList>
            <person name="Xia C."/>
        </authorList>
    </citation>
    <scope>NUCLEOTIDE SEQUENCE [LARGE SCALE GENOMIC DNA]</scope>
    <source>
        <strain evidence="1 2">93-210</strain>
    </source>
</reference>